<comment type="caution">
    <text evidence="1">The sequence shown here is derived from an EMBL/GenBank/DDBJ whole genome shotgun (WGS) entry which is preliminary data.</text>
</comment>
<reference evidence="1" key="1">
    <citation type="submission" date="2020-09" db="EMBL/GenBank/DDBJ databases">
        <title>A novel bacterium of genus Paenibacillus, isolated from South China Sea.</title>
        <authorList>
            <person name="Huang H."/>
            <person name="Mo K."/>
            <person name="Hu Y."/>
        </authorList>
    </citation>
    <scope>NUCLEOTIDE SEQUENCE</scope>
    <source>
        <strain evidence="1">IB182493</strain>
    </source>
</reference>
<dbReference type="RefSeq" id="WP_190865640.1">
    <property type="nucleotide sequence ID" value="NZ_JACXIY010000033.1"/>
</dbReference>
<evidence type="ECO:0000313" key="1">
    <source>
        <dbReference type="EMBL" id="MBD2871656.1"/>
    </source>
</evidence>
<organism evidence="1 2">
    <name type="scientific">Paenibacillus arenilitoris</name>
    <dbReference type="NCBI Taxonomy" id="2772299"/>
    <lineage>
        <taxon>Bacteria</taxon>
        <taxon>Bacillati</taxon>
        <taxon>Bacillota</taxon>
        <taxon>Bacilli</taxon>
        <taxon>Bacillales</taxon>
        <taxon>Paenibacillaceae</taxon>
        <taxon>Paenibacillus</taxon>
    </lineage>
</organism>
<dbReference type="AlphaFoldDB" id="A0A927CSY3"/>
<sequence>MERMAGTGNNRPERAAWESFLEEAFAGGARCRELRLSEEELAFVRERYPGARAEHAASPVYADGKAWYNVTLQSKELSR</sequence>
<name>A0A927CSY3_9BACL</name>
<gene>
    <name evidence="1" type="ORF">IDH41_23985</name>
</gene>
<keyword evidence="2" id="KW-1185">Reference proteome</keyword>
<evidence type="ECO:0000313" key="2">
    <source>
        <dbReference type="Proteomes" id="UP000632125"/>
    </source>
</evidence>
<dbReference type="Proteomes" id="UP000632125">
    <property type="component" value="Unassembled WGS sequence"/>
</dbReference>
<accession>A0A927CSY3</accession>
<protein>
    <submittedName>
        <fullName evidence="1">Uncharacterized protein</fullName>
    </submittedName>
</protein>
<proteinExistence type="predicted"/>
<dbReference type="EMBL" id="JACXIY010000033">
    <property type="protein sequence ID" value="MBD2871656.1"/>
    <property type="molecule type" value="Genomic_DNA"/>
</dbReference>